<dbReference type="GO" id="GO:0046872">
    <property type="term" value="F:metal ion binding"/>
    <property type="evidence" value="ECO:0007669"/>
    <property type="project" value="UniProtKB-KW"/>
</dbReference>
<dbReference type="InterPro" id="IPR017896">
    <property type="entry name" value="4Fe4S_Fe-S-bd"/>
</dbReference>
<organism evidence="16 17">
    <name type="scientific">Clostridium grantii DSM 8605</name>
    <dbReference type="NCBI Taxonomy" id="1121316"/>
    <lineage>
        <taxon>Bacteria</taxon>
        <taxon>Bacillati</taxon>
        <taxon>Bacillota</taxon>
        <taxon>Clostridia</taxon>
        <taxon>Eubacteriales</taxon>
        <taxon>Clostridiaceae</taxon>
        <taxon>Clostridium</taxon>
    </lineage>
</organism>
<dbReference type="RefSeq" id="WP_073336406.1">
    <property type="nucleotide sequence ID" value="NZ_FQXM01000002.1"/>
</dbReference>
<keyword evidence="7" id="KW-0411">Iron-sulfur</keyword>
<evidence type="ECO:0000256" key="5">
    <source>
        <dbReference type="ARBA" id="ARBA00023002"/>
    </source>
</evidence>
<name>A0A1M5QZG8_9CLOT</name>
<dbReference type="InterPro" id="IPR023753">
    <property type="entry name" value="FAD/NAD-binding_dom"/>
</dbReference>
<keyword evidence="3" id="KW-0288">FMN</keyword>
<evidence type="ECO:0000256" key="4">
    <source>
        <dbReference type="ARBA" id="ARBA00022723"/>
    </source>
</evidence>
<dbReference type="STRING" id="1121316.SAMN02745207_00378"/>
<sequence length="1000" mass="112692">MSDRMTPISFEDLMQWIITENKKYGTIFGVNKFFKKQDSKVLEIFNESIETPFGPAAGPHTQLAQNIIAAYLSGCRFFELKTVQTLDGEDLPVSKPCISAKDEGYNVEWSTELRVPEAYEEYVKAWFALKILSKELELGSSDGFIFNMSVGYDFEGISSPKIDKFIMGLKDASKTKIWEECRTYILNNIEKFENIDKVYVDSISPKVCSSITLSTLHGCPPQEIQRIASYLINEKKLNTYVKCNPTLLGYEFARKTLDNMGYDYISFDEHHFNDDLQFSDAIVMFKYLQDLAKKQELSFGVKLTNTFPVEIKNNELPGEEMYMSGKALYPLSIELAHRLSSEFEGNLKISYSGGADVFNINEIFETGIWPITIATTLLKVGGYERNFQIAENLNQLEYSDKYVMDNEKLKKLKEKSVVDIHHIKAIKPMPNRKVTDKVPLTDCFMASCQKGCPISQDIPEYIRLVGEDKHLEALKVIVEKNPLPFITGTICSHACMSKCSRTFYDESVNIRNVKLQAAEKAYEDLMKEISQTSKSDVKIAVVGGGTTGLSAAYFLAKEGLDVTIFEKRDSLGGIVKHVIPEFRMSSDAIQNDIDLICKLGVKIELNSQKTSVQQLKEEGYKYILFATGAWEPGMLDIEGGNVINVIHFLEKLRNKDEELKIGKNVVVIGGGNTAMDAARAAKRADGVENVYIVYRRTKRYMPADEEELHLALEDGVEFKELLAPVKISNGALICKVMKLGEPDESGRRKPIATDETVEILADTIIAAVGEKINTTMFEENNIKVNDRGFVQVEPTTLETNIEKVYVAGDALRGPSTVVEGIADATKFARTIVKKEKNCDLQMNLPKVSTNIEIPIAKKGILKMAIYDKNESSRCLECSTICEFCVDVCPNRANVAIKVKGNKAHQIVHIDKMCNECGNCEAFCPYNSAPYKEKFTLFSTEKDFKDSENPGFVLINEEEKIIKIRLKNQAQEVKLENNDTSIPKEIENMIWALIQDYSYMF</sequence>
<dbReference type="PANTHER" id="PTHR43073">
    <property type="entry name" value="DIHYDROPYRIMIDINE DEHYDROGENASE [NADP(+)]"/>
    <property type="match status" value="1"/>
</dbReference>
<dbReference type="EMBL" id="FQXM01000002">
    <property type="protein sequence ID" value="SHH19200.1"/>
    <property type="molecule type" value="Genomic_DNA"/>
</dbReference>
<comment type="catalytic activity">
    <reaction evidence="10">
        <text>5,6-dihydrothymine + NAD(+) = thymine + NADH + H(+)</text>
        <dbReference type="Rhea" id="RHEA:28791"/>
        <dbReference type="ChEBI" id="CHEBI:15378"/>
        <dbReference type="ChEBI" id="CHEBI:17821"/>
        <dbReference type="ChEBI" id="CHEBI:27468"/>
        <dbReference type="ChEBI" id="CHEBI:57540"/>
        <dbReference type="ChEBI" id="CHEBI:57945"/>
        <dbReference type="EC" id="1.3.1.1"/>
    </reaction>
</comment>
<dbReference type="OrthoDB" id="9803192at2"/>
<evidence type="ECO:0000256" key="9">
    <source>
        <dbReference type="ARBA" id="ARBA00032722"/>
    </source>
</evidence>
<dbReference type="Gene3D" id="3.30.70.20">
    <property type="match status" value="1"/>
</dbReference>
<dbReference type="Gene3D" id="3.50.50.60">
    <property type="entry name" value="FAD/NAD(P)-binding domain"/>
    <property type="match status" value="1"/>
</dbReference>
<comment type="subunit">
    <text evidence="13">Heterotetramer of 2 PreA and 2 PreT subunits.</text>
</comment>
<dbReference type="SUPFAM" id="SSF54862">
    <property type="entry name" value="4Fe-4S ferredoxins"/>
    <property type="match status" value="1"/>
</dbReference>
<comment type="cofactor">
    <cofactor evidence="1">
        <name>FMN</name>
        <dbReference type="ChEBI" id="CHEBI:58210"/>
    </cofactor>
</comment>
<comment type="function">
    <text evidence="12">Involved in pyrimidine base degradation. Catalyzes physiologically the reduction of uracil to 5,6-dihydrouracil (DHU) by using NADH as a specific cosubstrate. It also catalyzes the reverse reaction and the reduction of thymine to 5,6-dihydrothymine (DHT).</text>
</comment>
<evidence type="ECO:0000313" key="17">
    <source>
        <dbReference type="Proteomes" id="UP000184447"/>
    </source>
</evidence>
<gene>
    <name evidence="16" type="ORF">SAMN02745207_00378</name>
</gene>
<dbReference type="InterPro" id="IPR009051">
    <property type="entry name" value="Helical_ferredxn"/>
</dbReference>
<protein>
    <recommendedName>
        <fullName evidence="14">dihydrouracil dehydrogenase (NAD(+))</fullName>
        <ecNumber evidence="14">1.3.1.1</ecNumber>
    </recommendedName>
    <alternativeName>
        <fullName evidence="9">Dihydrothymine dehydrogenase</fullName>
    </alternativeName>
    <alternativeName>
        <fullName evidence="8">Dihydrouracil dehydrogenase</fullName>
    </alternativeName>
</protein>
<dbReference type="SUPFAM" id="SSF46548">
    <property type="entry name" value="alpha-helical ferredoxin"/>
    <property type="match status" value="1"/>
</dbReference>
<dbReference type="PROSITE" id="PS00198">
    <property type="entry name" value="4FE4S_FER_1"/>
    <property type="match status" value="1"/>
</dbReference>
<keyword evidence="2" id="KW-0285">Flavoprotein</keyword>
<dbReference type="PROSITE" id="PS51379">
    <property type="entry name" value="4FE4S_FER_2"/>
    <property type="match status" value="1"/>
</dbReference>
<keyword evidence="4" id="KW-0479">Metal-binding</keyword>
<dbReference type="NCBIfam" id="TIGR03315">
    <property type="entry name" value="Se_ygfK"/>
    <property type="match status" value="1"/>
</dbReference>
<evidence type="ECO:0000256" key="7">
    <source>
        <dbReference type="ARBA" id="ARBA00023014"/>
    </source>
</evidence>
<dbReference type="InterPro" id="IPR028261">
    <property type="entry name" value="DPD_II"/>
</dbReference>
<dbReference type="GO" id="GO:0051536">
    <property type="term" value="F:iron-sulfur cluster binding"/>
    <property type="evidence" value="ECO:0007669"/>
    <property type="project" value="UniProtKB-KW"/>
</dbReference>
<evidence type="ECO:0000256" key="6">
    <source>
        <dbReference type="ARBA" id="ARBA00023004"/>
    </source>
</evidence>
<evidence type="ECO:0000256" key="11">
    <source>
        <dbReference type="ARBA" id="ARBA00048792"/>
    </source>
</evidence>
<dbReference type="InterPro" id="IPR017900">
    <property type="entry name" value="4Fe4S_Fe_S_CS"/>
</dbReference>
<dbReference type="Pfam" id="PF14691">
    <property type="entry name" value="Fer4_20"/>
    <property type="match status" value="1"/>
</dbReference>
<evidence type="ECO:0000256" key="8">
    <source>
        <dbReference type="ARBA" id="ARBA00030119"/>
    </source>
</evidence>
<feature type="domain" description="4Fe-4S ferredoxin-type" evidence="15">
    <location>
        <begin position="903"/>
        <end position="933"/>
    </location>
</feature>
<dbReference type="PANTHER" id="PTHR43073:SF2">
    <property type="entry name" value="DIHYDROPYRIMIDINE DEHYDROGENASE [NADP(+)]"/>
    <property type="match status" value="1"/>
</dbReference>
<dbReference type="Gene3D" id="1.10.1060.10">
    <property type="entry name" value="Alpha-helical ferredoxin"/>
    <property type="match status" value="1"/>
</dbReference>
<dbReference type="Proteomes" id="UP000184447">
    <property type="component" value="Unassembled WGS sequence"/>
</dbReference>
<dbReference type="Gene3D" id="3.40.50.720">
    <property type="entry name" value="NAD(P)-binding Rossmann-like Domain"/>
    <property type="match status" value="1"/>
</dbReference>
<evidence type="ECO:0000256" key="13">
    <source>
        <dbReference type="ARBA" id="ARBA00049714"/>
    </source>
</evidence>
<evidence type="ECO:0000256" key="2">
    <source>
        <dbReference type="ARBA" id="ARBA00022630"/>
    </source>
</evidence>
<evidence type="ECO:0000256" key="10">
    <source>
        <dbReference type="ARBA" id="ARBA00047685"/>
    </source>
</evidence>
<dbReference type="SUPFAM" id="SSF51395">
    <property type="entry name" value="FMN-linked oxidoreductases"/>
    <property type="match status" value="1"/>
</dbReference>
<keyword evidence="17" id="KW-1185">Reference proteome</keyword>
<evidence type="ECO:0000256" key="14">
    <source>
        <dbReference type="ARBA" id="ARBA00049728"/>
    </source>
</evidence>
<dbReference type="PRINTS" id="PR00419">
    <property type="entry name" value="ADXRDTASE"/>
</dbReference>
<dbReference type="InterPro" id="IPR017701">
    <property type="entry name" value="Se_rdtase_YgfK"/>
</dbReference>
<evidence type="ECO:0000256" key="12">
    <source>
        <dbReference type="ARBA" id="ARBA00049578"/>
    </source>
</evidence>
<dbReference type="SUPFAM" id="SSF51971">
    <property type="entry name" value="Nucleotide-binding domain"/>
    <property type="match status" value="2"/>
</dbReference>
<evidence type="ECO:0000259" key="15">
    <source>
        <dbReference type="PROSITE" id="PS51379"/>
    </source>
</evidence>
<evidence type="ECO:0000256" key="3">
    <source>
        <dbReference type="ARBA" id="ARBA00022643"/>
    </source>
</evidence>
<keyword evidence="6" id="KW-0408">Iron</keyword>
<dbReference type="Pfam" id="PF07992">
    <property type="entry name" value="Pyr_redox_2"/>
    <property type="match status" value="1"/>
</dbReference>
<dbReference type="GO" id="GO:0004159">
    <property type="term" value="F:dihydropyrimidine dehydrogenase (NAD+) activity"/>
    <property type="evidence" value="ECO:0007669"/>
    <property type="project" value="UniProtKB-EC"/>
</dbReference>
<proteinExistence type="predicted"/>
<evidence type="ECO:0000313" key="16">
    <source>
        <dbReference type="EMBL" id="SHH19200.1"/>
    </source>
</evidence>
<dbReference type="InterPro" id="IPR036188">
    <property type="entry name" value="FAD/NAD-bd_sf"/>
</dbReference>
<dbReference type="AlphaFoldDB" id="A0A1M5QZG8"/>
<dbReference type="EC" id="1.3.1.1" evidence="14"/>
<comment type="catalytic activity">
    <reaction evidence="11">
        <text>5,6-dihydrouracil + NAD(+) = uracil + NADH + H(+)</text>
        <dbReference type="Rhea" id="RHEA:20189"/>
        <dbReference type="ChEBI" id="CHEBI:15378"/>
        <dbReference type="ChEBI" id="CHEBI:15901"/>
        <dbReference type="ChEBI" id="CHEBI:17568"/>
        <dbReference type="ChEBI" id="CHEBI:57540"/>
        <dbReference type="ChEBI" id="CHEBI:57945"/>
        <dbReference type="EC" id="1.3.1.1"/>
    </reaction>
</comment>
<accession>A0A1M5QZG8</accession>
<keyword evidence="5" id="KW-0560">Oxidoreductase</keyword>
<evidence type="ECO:0000256" key="1">
    <source>
        <dbReference type="ARBA" id="ARBA00001917"/>
    </source>
</evidence>
<reference evidence="16 17" key="1">
    <citation type="submission" date="2016-11" db="EMBL/GenBank/DDBJ databases">
        <authorList>
            <person name="Jaros S."/>
            <person name="Januszkiewicz K."/>
            <person name="Wedrychowicz H."/>
        </authorList>
    </citation>
    <scope>NUCLEOTIDE SEQUENCE [LARGE SCALE GENOMIC DNA]</scope>
    <source>
        <strain evidence="16 17">DSM 8605</strain>
    </source>
</reference>